<dbReference type="Gene3D" id="3.30.830.10">
    <property type="entry name" value="Metalloenzyme, LuxS/M16 peptidase-like"/>
    <property type="match status" value="2"/>
</dbReference>
<dbReference type="AlphaFoldDB" id="A0A9E2BGH2"/>
<evidence type="ECO:0000256" key="1">
    <source>
        <dbReference type="ARBA" id="ARBA00007261"/>
    </source>
</evidence>
<evidence type="ECO:0000313" key="4">
    <source>
        <dbReference type="EMBL" id="MBT9145156.1"/>
    </source>
</evidence>
<evidence type="ECO:0000259" key="3">
    <source>
        <dbReference type="Pfam" id="PF05193"/>
    </source>
</evidence>
<organism evidence="4 5">
    <name type="scientific">Psychracetigena formicireducens</name>
    <dbReference type="NCBI Taxonomy" id="2986056"/>
    <lineage>
        <taxon>Bacteria</taxon>
        <taxon>Bacillati</taxon>
        <taxon>Candidatus Lithacetigenota</taxon>
        <taxon>Candidatus Psychracetigena</taxon>
    </lineage>
</organism>
<keyword evidence="4" id="KW-0645">Protease</keyword>
<dbReference type="Proteomes" id="UP000811545">
    <property type="component" value="Unassembled WGS sequence"/>
</dbReference>
<dbReference type="PANTHER" id="PTHR11851:SF49">
    <property type="entry name" value="MITOCHONDRIAL-PROCESSING PEPTIDASE SUBUNIT ALPHA"/>
    <property type="match status" value="1"/>
</dbReference>
<reference evidence="4 5" key="1">
    <citation type="journal article" date="2021" name="bioRxiv">
        <title>Unique metabolic strategies in Hadean analogues reveal hints for primordial physiology.</title>
        <authorList>
            <person name="Nobu M.K."/>
            <person name="Nakai R."/>
            <person name="Tamazawa S."/>
            <person name="Mori H."/>
            <person name="Toyoda A."/>
            <person name="Ijiri A."/>
            <person name="Suzuki S."/>
            <person name="Kurokawa K."/>
            <person name="Kamagata Y."/>
            <person name="Tamaki H."/>
        </authorList>
    </citation>
    <scope>NUCLEOTIDE SEQUENCE [LARGE SCALE GENOMIC DNA]</scope>
    <source>
        <strain evidence="4">BS525</strain>
    </source>
</reference>
<comment type="caution">
    <text evidence="4">The sequence shown here is derived from an EMBL/GenBank/DDBJ whole genome shotgun (WGS) entry which is preliminary data.</text>
</comment>
<comment type="similarity">
    <text evidence="1">Belongs to the peptidase M16 family.</text>
</comment>
<dbReference type="GO" id="GO:0046872">
    <property type="term" value="F:metal ion binding"/>
    <property type="evidence" value="ECO:0007669"/>
    <property type="project" value="InterPro"/>
</dbReference>
<name>A0A9E2BGH2_PSYF1</name>
<keyword evidence="4" id="KW-0378">Hydrolase</keyword>
<dbReference type="Pfam" id="PF05193">
    <property type="entry name" value="Peptidase_M16_C"/>
    <property type="match status" value="1"/>
</dbReference>
<feature type="domain" description="Peptidase M16 N-terminal" evidence="2">
    <location>
        <begin position="18"/>
        <end position="162"/>
    </location>
</feature>
<sequence>MENKVKLIKLDNGLTLISDHRPWYTSASVVAYVGVGVKHEQEARVGISHLLEHVIFKGTKNYPTFKDITGNIEGIGGRLDAFTSYDYSAYYAKVPRSQAEVALQMILDLVYNPLLLPEDIDREKTVVYNELRLRYDDPEEYSDLMLAQNLWVKGPLSREVGGTPETVSSITQQDIIELHQYFYRNPNITIVASGAYEEYNLINMLNKIPAQQFDLPFKDMNSEFQVPQRKSITRDTSESYLRLGYPLFNRYSPLKTSAAVFNVLLGVGGSSRLFEEIREKRSLTYDIGSSLLLLKEAGELSIALSTHPDKVEEALGVILKEVDNLREGRVSEKEVARSKAYIKGSFLLSLEDSLRRAFFWGEGYLLDGVIKDVDEEIKNYESVDFYSEIVHLKPYFAPERCCIVSVVPRNT</sequence>
<dbReference type="PANTHER" id="PTHR11851">
    <property type="entry name" value="METALLOPROTEASE"/>
    <property type="match status" value="1"/>
</dbReference>
<dbReference type="InterPro" id="IPR050361">
    <property type="entry name" value="MPP/UQCRC_Complex"/>
</dbReference>
<protein>
    <submittedName>
        <fullName evidence="4">Zinc protease</fullName>
        <ecNumber evidence="4">3.4.24.-</ecNumber>
    </submittedName>
</protein>
<dbReference type="InterPro" id="IPR011765">
    <property type="entry name" value="Pept_M16_N"/>
</dbReference>
<dbReference type="EC" id="3.4.24.-" evidence="4"/>
<dbReference type="GO" id="GO:0008233">
    <property type="term" value="F:peptidase activity"/>
    <property type="evidence" value="ECO:0007669"/>
    <property type="project" value="UniProtKB-KW"/>
</dbReference>
<dbReference type="EMBL" id="QLTW01000054">
    <property type="protein sequence ID" value="MBT9145156.1"/>
    <property type="molecule type" value="Genomic_DNA"/>
</dbReference>
<dbReference type="Pfam" id="PF00675">
    <property type="entry name" value="Peptidase_M16"/>
    <property type="match status" value="1"/>
</dbReference>
<accession>A0A9E2BGH2</accession>
<dbReference type="InterPro" id="IPR007863">
    <property type="entry name" value="Peptidase_M16_C"/>
</dbReference>
<gene>
    <name evidence="4" type="ORF">DDT42_01026</name>
</gene>
<evidence type="ECO:0000259" key="2">
    <source>
        <dbReference type="Pfam" id="PF00675"/>
    </source>
</evidence>
<dbReference type="SUPFAM" id="SSF63411">
    <property type="entry name" value="LuxS/MPP-like metallohydrolase"/>
    <property type="match status" value="2"/>
</dbReference>
<proteinExistence type="inferred from homology"/>
<evidence type="ECO:0000313" key="5">
    <source>
        <dbReference type="Proteomes" id="UP000811545"/>
    </source>
</evidence>
<dbReference type="InterPro" id="IPR011249">
    <property type="entry name" value="Metalloenz_LuxS/M16"/>
</dbReference>
<dbReference type="GO" id="GO:0006508">
    <property type="term" value="P:proteolysis"/>
    <property type="evidence" value="ECO:0007669"/>
    <property type="project" value="UniProtKB-KW"/>
</dbReference>
<feature type="domain" description="Peptidase M16 C-terminal" evidence="3">
    <location>
        <begin position="169"/>
        <end position="340"/>
    </location>
</feature>